<reference evidence="3 4" key="1">
    <citation type="submission" date="2024-03" db="EMBL/GenBank/DDBJ databases">
        <title>Novel species of the genus Variovorax.</title>
        <authorList>
            <person name="Liu Q."/>
            <person name="Xin Y.-H."/>
        </authorList>
    </citation>
    <scope>NUCLEOTIDE SEQUENCE [LARGE SCALE GENOMIC DNA]</scope>
    <source>
        <strain evidence="3 4">KACC 18901</strain>
    </source>
</reference>
<name>A0ABU8X9Z4_9BURK</name>
<keyword evidence="4" id="KW-1185">Reference proteome</keyword>
<evidence type="ECO:0000256" key="2">
    <source>
        <dbReference type="SAM" id="SignalP"/>
    </source>
</evidence>
<evidence type="ECO:0000256" key="1">
    <source>
        <dbReference type="SAM" id="MobiDB-lite"/>
    </source>
</evidence>
<dbReference type="RefSeq" id="WP_340335949.1">
    <property type="nucleotide sequence ID" value="NZ_JBBKZS010000005.1"/>
</dbReference>
<comment type="caution">
    <text evidence="3">The sequence shown here is derived from an EMBL/GenBank/DDBJ whole genome shotgun (WGS) entry which is preliminary data.</text>
</comment>
<gene>
    <name evidence="3" type="ORF">WKW79_14950</name>
</gene>
<evidence type="ECO:0000313" key="4">
    <source>
        <dbReference type="Proteomes" id="UP001367030"/>
    </source>
</evidence>
<feature type="chain" id="PRO_5047024641" description="Cation transporter" evidence="2">
    <location>
        <begin position="22"/>
        <end position="132"/>
    </location>
</feature>
<dbReference type="Proteomes" id="UP001367030">
    <property type="component" value="Unassembled WGS sequence"/>
</dbReference>
<protein>
    <recommendedName>
        <fullName evidence="5">Cation transporter</fullName>
    </recommendedName>
</protein>
<proteinExistence type="predicted"/>
<dbReference type="EMBL" id="JBBKZS010000005">
    <property type="protein sequence ID" value="MEJ8855878.1"/>
    <property type="molecule type" value="Genomic_DNA"/>
</dbReference>
<evidence type="ECO:0000313" key="3">
    <source>
        <dbReference type="EMBL" id="MEJ8855878.1"/>
    </source>
</evidence>
<evidence type="ECO:0008006" key="5">
    <source>
        <dbReference type="Google" id="ProtNLM"/>
    </source>
</evidence>
<organism evidence="3 4">
    <name type="scientific">Variovorax robiniae</name>
    <dbReference type="NCBI Taxonomy" id="1836199"/>
    <lineage>
        <taxon>Bacteria</taxon>
        <taxon>Pseudomonadati</taxon>
        <taxon>Pseudomonadota</taxon>
        <taxon>Betaproteobacteria</taxon>
        <taxon>Burkholderiales</taxon>
        <taxon>Comamonadaceae</taxon>
        <taxon>Variovorax</taxon>
    </lineage>
</organism>
<feature type="signal peptide" evidence="2">
    <location>
        <begin position="1"/>
        <end position="21"/>
    </location>
</feature>
<keyword evidence="2" id="KW-0732">Signal</keyword>
<sequence length="132" mass="14178">MRRLLLVFLMLLMPLQSVWSAAASVCAHEQVNAATRHFGHHDPHHGDVATAKASPDATGDEQAGEQGVIKAMDTDHHHALSVNPVPHIPLLVPPLVGAQRDPPSPVDSFHSALIASLERPPKAFADSLRQGF</sequence>
<feature type="region of interest" description="Disordered" evidence="1">
    <location>
        <begin position="42"/>
        <end position="64"/>
    </location>
</feature>
<accession>A0ABU8X9Z4</accession>